<dbReference type="Proteomes" id="UP000289738">
    <property type="component" value="Chromosome B10"/>
</dbReference>
<feature type="region of interest" description="Disordered" evidence="1">
    <location>
        <begin position="138"/>
        <end position="178"/>
    </location>
</feature>
<dbReference type="AlphaFoldDB" id="A0A444X933"/>
<sequence length="178" mass="19069">MKIQIPISLKQGYVKFEKYEMLGDDDMHVIFHSQSRFLDLGAMELFARMVDVESSSSGSARNPSTGMLKRGSSAIPIGHDVTAHVSSPSSAADLLFQANNTDDLGDVCTFGELAAAMRATPVLDSAPTFMEVRDRDPLVEAIGDDGSDSEPPIIGDDTDGEDDTTRVGRSQGQPSSQT</sequence>
<reference evidence="2 3" key="1">
    <citation type="submission" date="2019-01" db="EMBL/GenBank/DDBJ databases">
        <title>Sequencing of cultivated peanut Arachis hypogaea provides insights into genome evolution and oil improvement.</title>
        <authorList>
            <person name="Chen X."/>
        </authorList>
    </citation>
    <scope>NUCLEOTIDE SEQUENCE [LARGE SCALE GENOMIC DNA]</scope>
    <source>
        <strain evidence="3">cv. Fuhuasheng</strain>
        <tissue evidence="2">Leaves</tissue>
    </source>
</reference>
<comment type="caution">
    <text evidence="2">The sequence shown here is derived from an EMBL/GenBank/DDBJ whole genome shotgun (WGS) entry which is preliminary data.</text>
</comment>
<evidence type="ECO:0000313" key="2">
    <source>
        <dbReference type="EMBL" id="RYQ86189.1"/>
    </source>
</evidence>
<accession>A0A444X933</accession>
<feature type="compositionally biased region" description="Polar residues" evidence="1">
    <location>
        <begin position="167"/>
        <end position="178"/>
    </location>
</feature>
<gene>
    <name evidence="2" type="ORF">Ahy_B10g105872</name>
</gene>
<evidence type="ECO:0000256" key="1">
    <source>
        <dbReference type="SAM" id="MobiDB-lite"/>
    </source>
</evidence>
<keyword evidence="3" id="KW-1185">Reference proteome</keyword>
<name>A0A444X933_ARAHY</name>
<protein>
    <submittedName>
        <fullName evidence="2">Uncharacterized protein</fullName>
    </submittedName>
</protein>
<organism evidence="2 3">
    <name type="scientific">Arachis hypogaea</name>
    <name type="common">Peanut</name>
    <dbReference type="NCBI Taxonomy" id="3818"/>
    <lineage>
        <taxon>Eukaryota</taxon>
        <taxon>Viridiplantae</taxon>
        <taxon>Streptophyta</taxon>
        <taxon>Embryophyta</taxon>
        <taxon>Tracheophyta</taxon>
        <taxon>Spermatophyta</taxon>
        <taxon>Magnoliopsida</taxon>
        <taxon>eudicotyledons</taxon>
        <taxon>Gunneridae</taxon>
        <taxon>Pentapetalae</taxon>
        <taxon>rosids</taxon>
        <taxon>fabids</taxon>
        <taxon>Fabales</taxon>
        <taxon>Fabaceae</taxon>
        <taxon>Papilionoideae</taxon>
        <taxon>50 kb inversion clade</taxon>
        <taxon>dalbergioids sensu lato</taxon>
        <taxon>Dalbergieae</taxon>
        <taxon>Pterocarpus clade</taxon>
        <taxon>Arachis</taxon>
    </lineage>
</organism>
<dbReference type="EMBL" id="SDMP01000020">
    <property type="protein sequence ID" value="RYQ86189.1"/>
    <property type="molecule type" value="Genomic_DNA"/>
</dbReference>
<evidence type="ECO:0000313" key="3">
    <source>
        <dbReference type="Proteomes" id="UP000289738"/>
    </source>
</evidence>
<proteinExistence type="predicted"/>